<dbReference type="STRING" id="1203610.HMPREF1536_05042"/>
<comment type="caution">
    <text evidence="2">The sequence shown here is derived from an EMBL/GenBank/DDBJ whole genome shotgun (WGS) entry which is preliminary data.</text>
</comment>
<dbReference type="AlphaFoldDB" id="A0A0F5IPH7"/>
<dbReference type="EMBL" id="AQHW01000029">
    <property type="protein sequence ID" value="KKB47398.1"/>
    <property type="molecule type" value="Genomic_DNA"/>
</dbReference>
<evidence type="ECO:0000259" key="1">
    <source>
        <dbReference type="SMART" id="SM00860"/>
    </source>
</evidence>
<dbReference type="Gene3D" id="3.40.1580.10">
    <property type="entry name" value="SMI1/KNR4-like"/>
    <property type="match status" value="1"/>
</dbReference>
<name>A0A0F5IPH7_9BACT</name>
<reference evidence="2 3" key="1">
    <citation type="submission" date="2013-04" db="EMBL/GenBank/DDBJ databases">
        <title>The Genome Sequence of Parabacteroides gordonii DSM 23371.</title>
        <authorList>
            <consortium name="The Broad Institute Genomics Platform"/>
            <person name="Earl A."/>
            <person name="Ward D."/>
            <person name="Feldgarden M."/>
            <person name="Gevers D."/>
            <person name="Martens E."/>
            <person name="Sakamoto M."/>
            <person name="Benno Y."/>
            <person name="Suzuki N."/>
            <person name="Matsunaga N."/>
            <person name="Koshihara K."/>
            <person name="Seki M."/>
            <person name="Komiya H."/>
            <person name="Walker B."/>
            <person name="Young S."/>
            <person name="Zeng Q."/>
            <person name="Gargeya S."/>
            <person name="Fitzgerald M."/>
            <person name="Haas B."/>
            <person name="Abouelleil A."/>
            <person name="Allen A.W."/>
            <person name="Alvarado L."/>
            <person name="Arachchi H.M."/>
            <person name="Berlin A.M."/>
            <person name="Chapman S.B."/>
            <person name="Gainer-Dewar J."/>
            <person name="Goldberg J."/>
            <person name="Griggs A."/>
            <person name="Gujja S."/>
            <person name="Hansen M."/>
            <person name="Howarth C."/>
            <person name="Imamovic A."/>
            <person name="Ireland A."/>
            <person name="Larimer J."/>
            <person name="McCowan C."/>
            <person name="Murphy C."/>
            <person name="Pearson M."/>
            <person name="Poon T.W."/>
            <person name="Priest M."/>
            <person name="Roberts A."/>
            <person name="Saif S."/>
            <person name="Shea T."/>
            <person name="Sisk P."/>
            <person name="Sykes S."/>
            <person name="Wortman J."/>
            <person name="Nusbaum C."/>
            <person name="Birren B."/>
        </authorList>
    </citation>
    <scope>NUCLEOTIDE SEQUENCE [LARGE SCALE GENOMIC DNA]</scope>
    <source>
        <strain evidence="2 3">MS-1</strain>
    </source>
</reference>
<dbReference type="Pfam" id="PF09346">
    <property type="entry name" value="SMI1_KNR4"/>
    <property type="match status" value="1"/>
</dbReference>
<dbReference type="PATRIC" id="fig|1203610.3.peg.5145"/>
<dbReference type="HOGENOM" id="CLU_082074_0_0_10"/>
<gene>
    <name evidence="2" type="ORF">HMPREF1536_05042</name>
</gene>
<dbReference type="InterPro" id="IPR018958">
    <property type="entry name" value="Knr4/Smi1-like_dom"/>
</dbReference>
<dbReference type="SMART" id="SM00860">
    <property type="entry name" value="SMI1_KNR4"/>
    <property type="match status" value="1"/>
</dbReference>
<accession>A0A0F5IPH7</accession>
<organism evidence="2 3">
    <name type="scientific">Parabacteroides gordonii MS-1 = DSM 23371</name>
    <dbReference type="NCBI Taxonomy" id="1203610"/>
    <lineage>
        <taxon>Bacteria</taxon>
        <taxon>Pseudomonadati</taxon>
        <taxon>Bacteroidota</taxon>
        <taxon>Bacteroidia</taxon>
        <taxon>Bacteroidales</taxon>
        <taxon>Tannerellaceae</taxon>
        <taxon>Parabacteroides</taxon>
    </lineage>
</organism>
<feature type="domain" description="Knr4/Smi1-like" evidence="1">
    <location>
        <begin position="39"/>
        <end position="197"/>
    </location>
</feature>
<proteinExistence type="predicted"/>
<sequence length="212" mass="24320">MSVIMNQKKEILEKLAFIRRHKEFASFGVKEQEVSYNPCLSEEDIKGFEHKHCITLPDDYRTFISEIGNGGFGPGYGLLPLDKAIVDFKLRDKPNISLNEKFPYQDSWNEEWITSFNWNEGYPETEIVNAYISTAHIAGCLQISHFGHGCTFLLVVNGNEKGHIWFDGRADYSGLVPKLKDGQRISFIEWYVTFLDMEIENINESLTHSTTA</sequence>
<dbReference type="SUPFAM" id="SSF160631">
    <property type="entry name" value="SMI1/KNR4-like"/>
    <property type="match status" value="1"/>
</dbReference>
<protein>
    <recommendedName>
        <fullName evidence="1">Knr4/Smi1-like domain-containing protein</fullName>
    </recommendedName>
</protein>
<dbReference type="InterPro" id="IPR037883">
    <property type="entry name" value="Knr4/Smi1-like_sf"/>
</dbReference>
<evidence type="ECO:0000313" key="2">
    <source>
        <dbReference type="EMBL" id="KKB47398.1"/>
    </source>
</evidence>
<evidence type="ECO:0000313" key="3">
    <source>
        <dbReference type="Proteomes" id="UP000033035"/>
    </source>
</evidence>
<keyword evidence="3" id="KW-1185">Reference proteome</keyword>
<dbReference type="Proteomes" id="UP000033035">
    <property type="component" value="Unassembled WGS sequence"/>
</dbReference>